<proteinExistence type="inferred from homology"/>
<accession>A0A1I4D8D8</accession>
<protein>
    <submittedName>
        <fullName evidence="3">Mannose or cellobiose epimerase, N-acyl-D-glucosamine 2-epimerase family</fullName>
    </submittedName>
</protein>
<dbReference type="InterPro" id="IPR012341">
    <property type="entry name" value="6hp_glycosidase-like_sf"/>
</dbReference>
<sequence>MTDTFDTSHATDPAWLRSHRRAVLDFYYPTCMDEERGGYVAQLDEQTGEVYDADSKHLVATCRFVVNFCRAARDDGPDWALAAAEHGVDFLLTHHRDEETGGYHWLLDGTDPVDERRSPYGHAFVLLALAEATTVGIDGAREALDETYALVERHFWEADENLCRSELDADWEPVEPYRGQNANMHMCEAHLAAHDATDDERYLERASAIARRLTVDLAGETDGRIWEHYTADWDPDMEYNVEQKAHQFRPWGYQPGHHAEWAKLLTELSDRVDEKWPLTRAEELFAVAIAEGWDAERGGFYYTHNLDGEPIVADKYGWPVAEAIGAAAVLAEATGEDVYQVWYDRLWEYAVENLVAPGGNWYSKLTEENEYVDTDEGPAVEPGYHPIGACEAALQSFDG</sequence>
<evidence type="ECO:0000256" key="2">
    <source>
        <dbReference type="ARBA" id="ARBA00023235"/>
    </source>
</evidence>
<evidence type="ECO:0000313" key="4">
    <source>
        <dbReference type="Proteomes" id="UP000199607"/>
    </source>
</evidence>
<dbReference type="InterPro" id="IPR008928">
    <property type="entry name" value="6-hairpin_glycosidase_sf"/>
</dbReference>
<dbReference type="STRING" id="553466.SAMN04487950_1627"/>
<dbReference type="Proteomes" id="UP000199607">
    <property type="component" value="Unassembled WGS sequence"/>
</dbReference>
<dbReference type="RefSeq" id="WP_089868026.1">
    <property type="nucleotide sequence ID" value="NZ_FOTC01000001.1"/>
</dbReference>
<dbReference type="EMBL" id="FOTC01000001">
    <property type="protein sequence ID" value="SFK88406.1"/>
    <property type="molecule type" value="Genomic_DNA"/>
</dbReference>
<keyword evidence="4" id="KW-1185">Reference proteome</keyword>
<dbReference type="PANTHER" id="PTHR15108">
    <property type="entry name" value="N-ACYLGLUCOSAMINE-2-EPIMERASE"/>
    <property type="match status" value="1"/>
</dbReference>
<name>A0A1I4D8D8_9EURY</name>
<dbReference type="InterPro" id="IPR010819">
    <property type="entry name" value="AGE/CE"/>
</dbReference>
<organism evidence="3 4">
    <name type="scientific">Halogranum rubrum</name>
    <dbReference type="NCBI Taxonomy" id="553466"/>
    <lineage>
        <taxon>Archaea</taxon>
        <taxon>Methanobacteriati</taxon>
        <taxon>Methanobacteriota</taxon>
        <taxon>Stenosarchaea group</taxon>
        <taxon>Halobacteria</taxon>
        <taxon>Halobacteriales</taxon>
        <taxon>Haloferacaceae</taxon>
    </lineage>
</organism>
<keyword evidence="2" id="KW-0413">Isomerase</keyword>
<dbReference type="GO" id="GO:0005975">
    <property type="term" value="P:carbohydrate metabolic process"/>
    <property type="evidence" value="ECO:0007669"/>
    <property type="project" value="InterPro"/>
</dbReference>
<comment type="similarity">
    <text evidence="1">Belongs to the N-acylglucosamine 2-epimerase family.</text>
</comment>
<dbReference type="AlphaFoldDB" id="A0A1I4D8D8"/>
<evidence type="ECO:0000256" key="1">
    <source>
        <dbReference type="ARBA" id="ARBA00008558"/>
    </source>
</evidence>
<dbReference type="SUPFAM" id="SSF48208">
    <property type="entry name" value="Six-hairpin glycosidases"/>
    <property type="match status" value="1"/>
</dbReference>
<reference evidence="4" key="1">
    <citation type="submission" date="2016-10" db="EMBL/GenBank/DDBJ databases">
        <authorList>
            <person name="Varghese N."/>
            <person name="Submissions S."/>
        </authorList>
    </citation>
    <scope>NUCLEOTIDE SEQUENCE [LARGE SCALE GENOMIC DNA]</scope>
    <source>
        <strain evidence="4">CGMCC 1.7738</strain>
    </source>
</reference>
<gene>
    <name evidence="3" type="ORF">SAMN04487950_1627</name>
</gene>
<dbReference type="GO" id="GO:0016853">
    <property type="term" value="F:isomerase activity"/>
    <property type="evidence" value="ECO:0007669"/>
    <property type="project" value="UniProtKB-KW"/>
</dbReference>
<evidence type="ECO:0000313" key="3">
    <source>
        <dbReference type="EMBL" id="SFK88406.1"/>
    </source>
</evidence>
<dbReference type="Pfam" id="PF07221">
    <property type="entry name" value="GlcNAc_2-epim"/>
    <property type="match status" value="1"/>
</dbReference>
<dbReference type="Gene3D" id="1.50.10.10">
    <property type="match status" value="1"/>
</dbReference>